<evidence type="ECO:0000313" key="3">
    <source>
        <dbReference type="Proteomes" id="UP001157961"/>
    </source>
</evidence>
<dbReference type="PANTHER" id="PTHR22916:SF3">
    <property type="entry name" value="UDP-GLCNAC:BETAGAL BETA-1,3-N-ACETYLGLUCOSAMINYLTRANSFERASE-LIKE PROTEIN 1"/>
    <property type="match status" value="1"/>
</dbReference>
<accession>A0ABY1NC92</accession>
<sequence length="268" mass="30797">MTKFSIITVVWNDCVGATRTMQSVFSQTYQNYEVIVQDGASTDGTSEMLRSFGNWIDSLVIEEDGGIYDAMNRATMRATGDYLVFMNAADYFINPKVLEDVAAAINPDEDDIFTGQAFRDEDGGLHRYRPLEQFWAGSTLDHQASFIRRELMQDLKYDERYKIAGDLHFFTRARLQGARYRSEDLPIVRKPFSVGASTSFVSRINDRLNMLDEAWGDSYPVRDTITKEMRHYAAKTFDVSVDRFADMPIEEMLKLFETWEKRLQALAA</sequence>
<dbReference type="Gene3D" id="3.90.550.10">
    <property type="entry name" value="Spore Coat Polysaccharide Biosynthesis Protein SpsA, Chain A"/>
    <property type="match status" value="1"/>
</dbReference>
<dbReference type="InterPro" id="IPR001173">
    <property type="entry name" value="Glyco_trans_2-like"/>
</dbReference>
<comment type="caution">
    <text evidence="2">The sequence shown here is derived from an EMBL/GenBank/DDBJ whole genome shotgun (WGS) entry which is preliminary data.</text>
</comment>
<protein>
    <submittedName>
        <fullName evidence="2">Glycosyltransferase involved in cell wall bisynthesis</fullName>
    </submittedName>
</protein>
<name>A0ABY1NC92_9RHOB</name>
<dbReference type="RefSeq" id="WP_283424424.1">
    <property type="nucleotide sequence ID" value="NZ_FXTY01000001.1"/>
</dbReference>
<dbReference type="PANTHER" id="PTHR22916">
    <property type="entry name" value="GLYCOSYLTRANSFERASE"/>
    <property type="match status" value="1"/>
</dbReference>
<dbReference type="InterPro" id="IPR029044">
    <property type="entry name" value="Nucleotide-diphossugar_trans"/>
</dbReference>
<gene>
    <name evidence="2" type="ORF">SAMN06265373_101575</name>
</gene>
<dbReference type="EMBL" id="FXTY01000001">
    <property type="protein sequence ID" value="SMP05527.1"/>
    <property type="molecule type" value="Genomic_DNA"/>
</dbReference>
<dbReference type="Proteomes" id="UP001157961">
    <property type="component" value="Unassembled WGS sequence"/>
</dbReference>
<evidence type="ECO:0000259" key="1">
    <source>
        <dbReference type="Pfam" id="PF00535"/>
    </source>
</evidence>
<keyword evidence="3" id="KW-1185">Reference proteome</keyword>
<reference evidence="2 3" key="1">
    <citation type="submission" date="2017-05" db="EMBL/GenBank/DDBJ databases">
        <authorList>
            <person name="Varghese N."/>
            <person name="Submissions S."/>
        </authorList>
    </citation>
    <scope>NUCLEOTIDE SEQUENCE [LARGE SCALE GENOMIC DNA]</scope>
    <source>
        <strain evidence="2 3">DSM 29734</strain>
    </source>
</reference>
<feature type="domain" description="Glycosyltransferase 2-like" evidence="1">
    <location>
        <begin position="5"/>
        <end position="142"/>
    </location>
</feature>
<organism evidence="2 3">
    <name type="scientific">Shimia sagamensis</name>
    <dbReference type="NCBI Taxonomy" id="1566352"/>
    <lineage>
        <taxon>Bacteria</taxon>
        <taxon>Pseudomonadati</taxon>
        <taxon>Pseudomonadota</taxon>
        <taxon>Alphaproteobacteria</taxon>
        <taxon>Rhodobacterales</taxon>
        <taxon>Roseobacteraceae</taxon>
    </lineage>
</organism>
<dbReference type="SUPFAM" id="SSF53448">
    <property type="entry name" value="Nucleotide-diphospho-sugar transferases"/>
    <property type="match status" value="1"/>
</dbReference>
<dbReference type="CDD" id="cd06433">
    <property type="entry name" value="GT_2_WfgS_like"/>
    <property type="match status" value="1"/>
</dbReference>
<dbReference type="Pfam" id="PF00535">
    <property type="entry name" value="Glycos_transf_2"/>
    <property type="match status" value="1"/>
</dbReference>
<evidence type="ECO:0000313" key="2">
    <source>
        <dbReference type="EMBL" id="SMP05527.1"/>
    </source>
</evidence>
<proteinExistence type="predicted"/>